<evidence type="ECO:0000313" key="2">
    <source>
        <dbReference type="Proteomes" id="UP000193928"/>
    </source>
</evidence>
<reference evidence="1 2" key="1">
    <citation type="submission" date="2016-01" db="EMBL/GenBank/DDBJ databases">
        <title>The new phylogeny of the genus Mycobacterium.</title>
        <authorList>
            <person name="Tarcisio F."/>
            <person name="Conor M."/>
            <person name="Antonella G."/>
            <person name="Elisabetta G."/>
            <person name="Giulia F.S."/>
            <person name="Sara T."/>
            <person name="Anna F."/>
            <person name="Clotilde B."/>
            <person name="Roberto B."/>
            <person name="Veronica D.S."/>
            <person name="Fabio R."/>
            <person name="Monica P."/>
            <person name="Olivier J."/>
            <person name="Enrico T."/>
            <person name="Nicola S."/>
        </authorList>
    </citation>
    <scope>NUCLEOTIDE SEQUENCE [LARGE SCALE GENOMIC DNA]</scope>
    <source>
        <strain evidence="1 2">DSM 44160</strain>
    </source>
</reference>
<dbReference type="EMBL" id="LQOY01000040">
    <property type="protein sequence ID" value="ORV93303.1"/>
    <property type="molecule type" value="Genomic_DNA"/>
</dbReference>
<dbReference type="Proteomes" id="UP000193928">
    <property type="component" value="Unassembled WGS sequence"/>
</dbReference>
<protein>
    <recommendedName>
        <fullName evidence="3">Alanine and proline rich membrane protein</fullName>
    </recommendedName>
</protein>
<keyword evidence="2" id="KW-1185">Reference proteome</keyword>
<sequence>MVSLGIALVAAGIAIGAWFRPLPKNDPPPAPTYSSQQVADAKSKVCAAYRLVRKALSATGSRDGGTDPTATLAVATSSRQALEVGSRYLLSELEEAPATTVDLALALRKLAGLYQAIAISYLAEVDEAEIEPLRRAAEQPSMDIDRFCK</sequence>
<proteinExistence type="predicted"/>
<comment type="caution">
    <text evidence="1">The sequence shown here is derived from an EMBL/GenBank/DDBJ whole genome shotgun (WGS) entry which is preliminary data.</text>
</comment>
<name>A0A1X1X3H0_MYCGO</name>
<organism evidence="1 2">
    <name type="scientific">Mycobacterium gordonae</name>
    <dbReference type="NCBI Taxonomy" id="1778"/>
    <lineage>
        <taxon>Bacteria</taxon>
        <taxon>Bacillati</taxon>
        <taxon>Actinomycetota</taxon>
        <taxon>Actinomycetes</taxon>
        <taxon>Mycobacteriales</taxon>
        <taxon>Mycobacteriaceae</taxon>
        <taxon>Mycobacterium</taxon>
    </lineage>
</organism>
<dbReference type="AlphaFoldDB" id="A0A1X1X3H0"/>
<evidence type="ECO:0000313" key="1">
    <source>
        <dbReference type="EMBL" id="ORV93303.1"/>
    </source>
</evidence>
<gene>
    <name evidence="1" type="ORF">AWC08_18420</name>
</gene>
<evidence type="ECO:0008006" key="3">
    <source>
        <dbReference type="Google" id="ProtNLM"/>
    </source>
</evidence>
<accession>A0A1X1X3H0</accession>